<dbReference type="OrthoDB" id="6139617at2"/>
<accession>A0A0X8HF95</accession>
<feature type="signal peptide" evidence="2">
    <location>
        <begin position="1"/>
        <end position="24"/>
    </location>
</feature>
<dbReference type="Proteomes" id="UP000063387">
    <property type="component" value="Chromosome"/>
</dbReference>
<dbReference type="InterPro" id="IPR018389">
    <property type="entry name" value="DctP_fam"/>
</dbReference>
<dbReference type="STRING" id="507626.LOKO_02501"/>
<name>A0A0X8HF95_9GAMM</name>
<evidence type="ECO:0000313" key="3">
    <source>
        <dbReference type="EMBL" id="AMD01561.1"/>
    </source>
</evidence>
<gene>
    <name evidence="3" type="ORF">LOKO_02501</name>
</gene>
<dbReference type="PANTHER" id="PTHR33376:SF5">
    <property type="entry name" value="EXTRACYTOPLASMIC SOLUTE RECEPTOR PROTEIN"/>
    <property type="match status" value="1"/>
</dbReference>
<dbReference type="EMBL" id="CP014226">
    <property type="protein sequence ID" value="AMD01561.1"/>
    <property type="molecule type" value="Genomic_DNA"/>
</dbReference>
<dbReference type="RefSeq" id="WP_083517573.1">
    <property type="nucleotide sequence ID" value="NZ_CP014226.1"/>
</dbReference>
<evidence type="ECO:0000313" key="4">
    <source>
        <dbReference type="Proteomes" id="UP000063387"/>
    </source>
</evidence>
<dbReference type="GO" id="GO:0055085">
    <property type="term" value="P:transmembrane transport"/>
    <property type="evidence" value="ECO:0007669"/>
    <property type="project" value="InterPro"/>
</dbReference>
<dbReference type="PANTHER" id="PTHR33376">
    <property type="match status" value="1"/>
</dbReference>
<dbReference type="NCBIfam" id="NF037995">
    <property type="entry name" value="TRAP_S1"/>
    <property type="match status" value="1"/>
</dbReference>
<dbReference type="InterPro" id="IPR038404">
    <property type="entry name" value="TRAP_DctP_sf"/>
</dbReference>
<keyword evidence="1 2" id="KW-0732">Signal</keyword>
<dbReference type="Pfam" id="PF03480">
    <property type="entry name" value="DctP"/>
    <property type="match status" value="1"/>
</dbReference>
<dbReference type="KEGG" id="hco:LOKO_02501"/>
<dbReference type="Gene3D" id="3.40.190.170">
    <property type="entry name" value="Bacterial extracellular solute-binding protein, family 7"/>
    <property type="match status" value="1"/>
</dbReference>
<reference evidence="3 4" key="2">
    <citation type="submission" date="2016-02" db="EMBL/GenBank/DDBJ databases">
        <authorList>
            <person name="Wen L."/>
            <person name="He K."/>
            <person name="Yang H."/>
        </authorList>
    </citation>
    <scope>NUCLEOTIDE SEQUENCE [LARGE SCALE GENOMIC DNA]</scope>
    <source>
        <strain evidence="3 4">AGD 8-3</strain>
    </source>
</reference>
<evidence type="ECO:0000256" key="2">
    <source>
        <dbReference type="SAM" id="SignalP"/>
    </source>
</evidence>
<protein>
    <submittedName>
        <fullName evidence="3">Monocarboxylate 2-oxoacid-binding periplasmic protein</fullName>
    </submittedName>
</protein>
<evidence type="ECO:0000256" key="1">
    <source>
        <dbReference type="ARBA" id="ARBA00022729"/>
    </source>
</evidence>
<reference evidence="3 4" key="1">
    <citation type="journal article" date="2016" name="Genome Announc.">
        <title>Draft Genome Sequence of 'Halomonas chromatireducens' Strain AGD 8-3, a Haloalkaliphilic Chromate- and Selenite-Reducing Gammaproteobacterium.</title>
        <authorList>
            <person name="Sharko F.S."/>
            <person name="Shapovalova A.A."/>
            <person name="Tsygankova S.V."/>
            <person name="Komova A.V."/>
            <person name="Boulygina E.S."/>
            <person name="Teslyuk A.B."/>
            <person name="Gotovtsev P.M."/>
            <person name="Namsaraev Z.B."/>
            <person name="Khijniak T.V."/>
            <person name="Nedoluzhko A.V."/>
            <person name="Vasilov R.G."/>
        </authorList>
    </citation>
    <scope>NUCLEOTIDE SEQUENCE [LARGE SCALE GENOMIC DNA]</scope>
    <source>
        <strain evidence="3 4">AGD 8-3</strain>
    </source>
</reference>
<sequence length="325" mass="35581">MKQLPVLSALAVAVGLSGISTAQANNYQMLVPFPTNHALNDIAHLFVEMVDERFDGRYQISLVGEDAIPGFEQFDPVSSGVFPMALSTGPYHTGVTGVGLAADAIDADPEARRESGVWEAYQDYYLTHNVRMISFPSANPGYHFMLTDPIGDDGGFEGRIIRGTLTYHGPIRAFGGSPTVMPVSDIYTAAERGVIEGAGHNIFGNYQIGLHEVLPYLVRPGFGVTSLMVVFNEDYWAEVPEEDQATFLEIGRELEDASLAHYDRLIAEETELMEEVGAELTYLGDEQQEVLDQAFADGLWEEAIRISGSPAERMRELAREAGLTP</sequence>
<dbReference type="AlphaFoldDB" id="A0A0X8HF95"/>
<organism evidence="3 4">
    <name type="scientific">Halomonas chromatireducens</name>
    <dbReference type="NCBI Taxonomy" id="507626"/>
    <lineage>
        <taxon>Bacteria</taxon>
        <taxon>Pseudomonadati</taxon>
        <taxon>Pseudomonadota</taxon>
        <taxon>Gammaproteobacteria</taxon>
        <taxon>Oceanospirillales</taxon>
        <taxon>Halomonadaceae</taxon>
        <taxon>Halomonas</taxon>
    </lineage>
</organism>
<proteinExistence type="predicted"/>
<dbReference type="PATRIC" id="fig|507626.3.peg.2501"/>
<keyword evidence="4" id="KW-1185">Reference proteome</keyword>
<feature type="chain" id="PRO_5007066870" evidence="2">
    <location>
        <begin position="25"/>
        <end position="325"/>
    </location>
</feature>